<organism evidence="1 2">
    <name type="scientific">Citrobacter youngae ATCC 29220</name>
    <dbReference type="NCBI Taxonomy" id="500640"/>
    <lineage>
        <taxon>Bacteria</taxon>
        <taxon>Pseudomonadati</taxon>
        <taxon>Pseudomonadota</taxon>
        <taxon>Gammaproteobacteria</taxon>
        <taxon>Enterobacterales</taxon>
        <taxon>Enterobacteriaceae</taxon>
        <taxon>Citrobacter</taxon>
        <taxon>Citrobacter freundii complex</taxon>
    </lineage>
</organism>
<accession>D4BB02</accession>
<dbReference type="AlphaFoldDB" id="D4BB02"/>
<proteinExistence type="predicted"/>
<evidence type="ECO:0000313" key="2">
    <source>
        <dbReference type="Proteomes" id="UP000003880"/>
    </source>
</evidence>
<dbReference type="HOGENOM" id="CLU_2684708_0_0_6"/>
<sequence>MLTVLDLQTIASYGGGMIIDAKSITINDLKSIASYASNKQAQIIIKNASIIPAIELQSIASFSKGCVVFDFCG</sequence>
<dbReference type="EMBL" id="ABWL02000006">
    <property type="protein sequence ID" value="EFE09363.1"/>
    <property type="molecule type" value="Genomic_DNA"/>
</dbReference>
<dbReference type="RefSeq" id="WP_006685033.1">
    <property type="nucleotide sequence ID" value="NZ_GG730299.1"/>
</dbReference>
<evidence type="ECO:0000313" key="1">
    <source>
        <dbReference type="EMBL" id="EFE09363.1"/>
    </source>
</evidence>
<comment type="caution">
    <text evidence="1">The sequence shown here is derived from an EMBL/GenBank/DDBJ whole genome shotgun (WGS) entry which is preliminary data.</text>
</comment>
<reference evidence="1 2" key="1">
    <citation type="submission" date="2010-02" db="EMBL/GenBank/DDBJ databases">
        <authorList>
            <person name="Weinstock G."/>
            <person name="Sodergren E."/>
            <person name="Clifton S."/>
            <person name="Fulton L."/>
            <person name="Fulton B."/>
            <person name="Courtney L."/>
            <person name="Fronick C."/>
            <person name="Harrison M."/>
            <person name="Strong C."/>
            <person name="Farmer C."/>
            <person name="Delahaunty K."/>
            <person name="Markovic C."/>
            <person name="Hall O."/>
            <person name="Minx P."/>
            <person name="Tomlinson C."/>
            <person name="Mitreva M."/>
            <person name="Nelson J."/>
            <person name="Hou S."/>
            <person name="Wollam A."/>
            <person name="Pepin K.H."/>
            <person name="Johnson M."/>
            <person name="Bhonagiri V."/>
            <person name="Zhang X."/>
            <person name="Suruliraj S."/>
            <person name="Warren W."/>
            <person name="Chinwalla A."/>
            <person name="Mardis E.R."/>
            <person name="Wilson R.K."/>
        </authorList>
    </citation>
    <scope>NUCLEOTIDE SEQUENCE [LARGE SCALE GENOMIC DNA]</scope>
    <source>
        <strain evidence="1 2">ATCC 29220</strain>
    </source>
</reference>
<gene>
    <name evidence="1" type="ORF">CIT292_07649</name>
</gene>
<protein>
    <submittedName>
        <fullName evidence="1">Uncharacterized protein</fullName>
    </submittedName>
</protein>
<dbReference type="Proteomes" id="UP000003880">
    <property type="component" value="Unassembled WGS sequence"/>
</dbReference>
<name>D4BB02_9ENTR</name>